<dbReference type="AlphaFoldDB" id="A0A2G5CBA2"/>
<protein>
    <submittedName>
        <fullName evidence="1">Uncharacterized protein</fullName>
    </submittedName>
</protein>
<name>A0A2G5CBA2_AQUCA</name>
<dbReference type="EMBL" id="KZ305085">
    <property type="protein sequence ID" value="PIA28559.1"/>
    <property type="molecule type" value="Genomic_DNA"/>
</dbReference>
<accession>A0A2G5CBA2</accession>
<gene>
    <name evidence="1" type="ORF">AQUCO_06800012v1</name>
</gene>
<dbReference type="Proteomes" id="UP000230069">
    <property type="component" value="Unassembled WGS sequence"/>
</dbReference>
<keyword evidence="2" id="KW-1185">Reference proteome</keyword>
<sequence>MGFCDDVDDRFKSFYIMNPIIGQYQQVLPNFVISGDGDGGSGSGSGDTMLKMKLISSCRFFETEEGYASGAVAFPIVGSLIRGML</sequence>
<reference evidence="1 2" key="1">
    <citation type="submission" date="2017-09" db="EMBL/GenBank/DDBJ databases">
        <title>WGS assembly of Aquilegia coerulea Goldsmith.</title>
        <authorList>
            <person name="Hodges S."/>
            <person name="Kramer E."/>
            <person name="Nordborg M."/>
            <person name="Tomkins J."/>
            <person name="Borevitz J."/>
            <person name="Derieg N."/>
            <person name="Yan J."/>
            <person name="Mihaltcheva S."/>
            <person name="Hayes R.D."/>
            <person name="Rokhsar D."/>
        </authorList>
    </citation>
    <scope>NUCLEOTIDE SEQUENCE [LARGE SCALE GENOMIC DNA]</scope>
    <source>
        <strain evidence="2">cv. Goldsmith</strain>
    </source>
</reference>
<evidence type="ECO:0000313" key="2">
    <source>
        <dbReference type="Proteomes" id="UP000230069"/>
    </source>
</evidence>
<proteinExistence type="predicted"/>
<evidence type="ECO:0000313" key="1">
    <source>
        <dbReference type="EMBL" id="PIA28559.1"/>
    </source>
</evidence>
<dbReference type="InParanoid" id="A0A2G5CBA2"/>
<organism evidence="1 2">
    <name type="scientific">Aquilegia coerulea</name>
    <name type="common">Rocky mountain columbine</name>
    <dbReference type="NCBI Taxonomy" id="218851"/>
    <lineage>
        <taxon>Eukaryota</taxon>
        <taxon>Viridiplantae</taxon>
        <taxon>Streptophyta</taxon>
        <taxon>Embryophyta</taxon>
        <taxon>Tracheophyta</taxon>
        <taxon>Spermatophyta</taxon>
        <taxon>Magnoliopsida</taxon>
        <taxon>Ranunculales</taxon>
        <taxon>Ranunculaceae</taxon>
        <taxon>Thalictroideae</taxon>
        <taxon>Aquilegia</taxon>
    </lineage>
</organism>